<dbReference type="EMBL" id="JEMX01000114">
    <property type="protein sequence ID" value="EXI77149.1"/>
    <property type="molecule type" value="Genomic_DNA"/>
</dbReference>
<dbReference type="Proteomes" id="UP000021816">
    <property type="component" value="Unassembled WGS sequence"/>
</dbReference>
<evidence type="ECO:0000313" key="2">
    <source>
        <dbReference type="EMBL" id="EXI77149.1"/>
    </source>
</evidence>
<protein>
    <submittedName>
        <fullName evidence="2">ParB-like nuclease domain protein</fullName>
    </submittedName>
</protein>
<sequence length="467" mass="52861">MNAASNILKDVEPKKVDKSYFLVNDVQVAKENDLLYDRFGIANLDDRELTISIRDNGVQEPLTLSTDNVLLSGHRRLAAAKFLGLRTVPVRVVGVVFDVLTGTERLATLKRYNQQRDKSPGERIREKLLEVDPDRAHSDLLRRRVENHAMSGAFTANVELGDFKKRARITTFQFLDAVKKVVQQNKDYWPLTDRRVHYLLLNDPPLRHDKKPNSTYLNDKGSYKAVTNLLLRARLTGEVPWRAIDDTTRPIQLGGGFSTFEKFVQQHTDNFLTGYSRNLMQGQPHHIEIMLEKNALRTIIESVAREYCIPVTTGRGFSSLSPRYDLFRRFKQSGKPKLVLLMMTDFDPDGEEIAASFARSLRDDFGLTNIHAVKVALTAEDVRDHDLPSDMDAKESSPNYEKFIANHGVKVAELDAAPVELLQSKLREAIESVIDINEFNAQIDLEKQDSANIEAHRLVVLDAIGGV</sequence>
<comment type="caution">
    <text evidence="2">The sequence shown here is derived from an EMBL/GenBank/DDBJ whole genome shotgun (WGS) entry which is preliminary data.</text>
</comment>
<dbReference type="SMART" id="SM00470">
    <property type="entry name" value="ParB"/>
    <property type="match status" value="1"/>
</dbReference>
<dbReference type="AlphaFoldDB" id="A0A011QEF2"/>
<dbReference type="InterPro" id="IPR036086">
    <property type="entry name" value="ParB/Sulfiredoxin_sf"/>
</dbReference>
<evidence type="ECO:0000259" key="1">
    <source>
        <dbReference type="SMART" id="SM00470"/>
    </source>
</evidence>
<feature type="domain" description="ParB-like N-terminal" evidence="1">
    <location>
        <begin position="19"/>
        <end position="106"/>
    </location>
</feature>
<dbReference type="STRING" id="1454003.AW10_03990"/>
<organism evidence="2 3">
    <name type="scientific">Candidatus Accumulibacter appositus</name>
    <dbReference type="NCBI Taxonomy" id="1454003"/>
    <lineage>
        <taxon>Bacteria</taxon>
        <taxon>Pseudomonadati</taxon>
        <taxon>Pseudomonadota</taxon>
        <taxon>Betaproteobacteria</taxon>
        <taxon>Candidatus Accumulibacter</taxon>
    </lineage>
</organism>
<dbReference type="InterPro" id="IPR003115">
    <property type="entry name" value="ParB_N"/>
</dbReference>
<proteinExistence type="predicted"/>
<evidence type="ECO:0000313" key="3">
    <source>
        <dbReference type="Proteomes" id="UP000021816"/>
    </source>
</evidence>
<dbReference type="Gene3D" id="3.90.1530.10">
    <property type="entry name" value="Conserved hypothetical protein from pyrococcus furiosus pfu- 392566-001, ParB domain"/>
    <property type="match status" value="1"/>
</dbReference>
<reference evidence="2 3" key="1">
    <citation type="submission" date="2014-02" db="EMBL/GenBank/DDBJ databases">
        <title>Expanding our view of genomic diversity in Candidatus Accumulibacter clades.</title>
        <authorList>
            <person name="Skennerton C.T."/>
            <person name="Barr J.J."/>
            <person name="Slater F.R."/>
            <person name="Bond P.L."/>
            <person name="Tyson G.W."/>
        </authorList>
    </citation>
    <scope>NUCLEOTIDE SEQUENCE [LARGE SCALE GENOMIC DNA]</scope>
    <source>
        <strain evidence="3">BA-92</strain>
    </source>
</reference>
<dbReference type="SUPFAM" id="SSF110849">
    <property type="entry name" value="ParB/Sulfiredoxin"/>
    <property type="match status" value="1"/>
</dbReference>
<gene>
    <name evidence="2" type="ORF">AW10_03990</name>
</gene>
<dbReference type="PATRIC" id="fig|1454003.3.peg.4050"/>
<name>A0A011QEF2_9PROT</name>
<accession>A0A011QEF2</accession>